<dbReference type="RefSeq" id="WP_203031843.1">
    <property type="nucleotide sequence ID" value="NZ_JAEACQ010000300.1"/>
</dbReference>
<dbReference type="GO" id="GO:0004386">
    <property type="term" value="F:helicase activity"/>
    <property type="evidence" value="ECO:0007669"/>
    <property type="project" value="UniProtKB-KW"/>
</dbReference>
<name>A0A937RHD0_9ACTN</name>
<gene>
    <name evidence="2" type="ORF">I7412_34820</name>
</gene>
<keyword evidence="3" id="KW-1185">Reference proteome</keyword>
<reference evidence="2" key="1">
    <citation type="submission" date="2020-12" db="EMBL/GenBank/DDBJ databases">
        <title>Genomic characterization of non-nitrogen-fixing Frankia strains.</title>
        <authorList>
            <person name="Carlos-Shanley C."/>
            <person name="Guerra T."/>
            <person name="Hahn D."/>
        </authorList>
    </citation>
    <scope>NUCLEOTIDE SEQUENCE</scope>
    <source>
        <strain evidence="2">CN6</strain>
    </source>
</reference>
<keyword evidence="2" id="KW-0347">Helicase</keyword>
<dbReference type="AlphaFoldDB" id="A0A937RHD0"/>
<dbReference type="Pfam" id="PF13400">
    <property type="entry name" value="Tad"/>
    <property type="match status" value="1"/>
</dbReference>
<dbReference type="Proteomes" id="UP000604475">
    <property type="component" value="Unassembled WGS sequence"/>
</dbReference>
<comment type="caution">
    <text evidence="2">The sequence shown here is derived from an EMBL/GenBank/DDBJ whole genome shotgun (WGS) entry which is preliminary data.</text>
</comment>
<evidence type="ECO:0000313" key="3">
    <source>
        <dbReference type="Proteomes" id="UP000604475"/>
    </source>
</evidence>
<accession>A0A937RHD0</accession>
<dbReference type="InterPro" id="IPR028087">
    <property type="entry name" value="Tad_N"/>
</dbReference>
<keyword evidence="2" id="KW-0067">ATP-binding</keyword>
<protein>
    <submittedName>
        <fullName evidence="2">Helicase</fullName>
    </submittedName>
</protein>
<dbReference type="InterPro" id="IPR021202">
    <property type="entry name" value="Rv3654c-like"/>
</dbReference>
<dbReference type="EMBL" id="JAEACQ010000300">
    <property type="protein sequence ID" value="MBL7632238.1"/>
    <property type="molecule type" value="Genomic_DNA"/>
</dbReference>
<evidence type="ECO:0000313" key="2">
    <source>
        <dbReference type="EMBL" id="MBL7632238.1"/>
    </source>
</evidence>
<feature type="non-terminal residue" evidence="2">
    <location>
        <position position="138"/>
    </location>
</feature>
<organism evidence="2 3">
    <name type="scientific">Frankia nepalensis</name>
    <dbReference type="NCBI Taxonomy" id="1836974"/>
    <lineage>
        <taxon>Bacteria</taxon>
        <taxon>Bacillati</taxon>
        <taxon>Actinomycetota</taxon>
        <taxon>Actinomycetes</taxon>
        <taxon>Frankiales</taxon>
        <taxon>Frankiaceae</taxon>
        <taxon>Frankia</taxon>
    </lineage>
</organism>
<evidence type="ECO:0000259" key="1">
    <source>
        <dbReference type="Pfam" id="PF13400"/>
    </source>
</evidence>
<sequence length="138" mass="13540">MSAARDASARRRADRGSATVLLLGWLLVVATAAGVMLAASGVSLARRRAATGADLAALAGARDRTGDPAVACERARTFARRNGTVLVSCRAGDGVVEVVVEARARSVPRLVGPLAATARAGGAGGGGGGGGAGAPRPR</sequence>
<proteinExistence type="predicted"/>
<keyword evidence="2" id="KW-0378">Hydrolase</keyword>
<feature type="domain" description="Putative Flp pilus-assembly TadG-like N-terminal" evidence="1">
    <location>
        <begin position="16"/>
        <end position="63"/>
    </location>
</feature>
<keyword evidence="2" id="KW-0547">Nucleotide-binding</keyword>
<dbReference type="NCBIfam" id="TIGR03816">
    <property type="entry name" value="tadE_like_DECH"/>
    <property type="match status" value="1"/>
</dbReference>